<dbReference type="EMBL" id="CAMPGE010005882">
    <property type="protein sequence ID" value="CAI2364723.1"/>
    <property type="molecule type" value="Genomic_DNA"/>
</dbReference>
<accession>A0AAD1X6A7</accession>
<dbReference type="InterPro" id="IPR013057">
    <property type="entry name" value="AA_transpt_TM"/>
</dbReference>
<keyword evidence="11" id="KW-1185">Reference proteome</keyword>
<name>A0AAD1X6A7_EUPCR</name>
<proteinExistence type="inferred from homology"/>
<evidence type="ECO:0000256" key="2">
    <source>
        <dbReference type="ARBA" id="ARBA00008066"/>
    </source>
</evidence>
<keyword evidence="5" id="KW-0029">Amino-acid transport</keyword>
<feature type="transmembrane region" description="Helical" evidence="8">
    <location>
        <begin position="217"/>
        <end position="238"/>
    </location>
</feature>
<feature type="domain" description="Amino acid transporter transmembrane" evidence="9">
    <location>
        <begin position="21"/>
        <end position="516"/>
    </location>
</feature>
<evidence type="ECO:0000256" key="3">
    <source>
        <dbReference type="ARBA" id="ARBA00022448"/>
    </source>
</evidence>
<comment type="subcellular location">
    <subcellularLocation>
        <location evidence="1">Membrane</location>
        <topology evidence="1">Multi-pass membrane protein</topology>
    </subcellularLocation>
</comment>
<keyword evidence="7 8" id="KW-0472">Membrane</keyword>
<sequence length="540" mass="61103">MQTNTNVAPDTATNSVVENSRISTPVGILSIISFIIGAALVALPYSAYHMGIFTIPYHIFNCVCAIYSIHLFLKCAEVTGHDSTARIGCEVLGKSSLYLVNSLQIIVFGMLPIAYLIIIGQSLSSMLRWIDKIDSKYRHSLGDQWFSIVVLSLLLAPWIFKRKFEDLKVIGVILFSTTIIFATSFFFLCVFFKTPWLDHYQNINWNKLMKPEFDNEFFASLSTPLVAYGFQSAFFPVYNSLKEKNYTQGIISTILAMTFCFLIYMMVIFASLPTFGEEICRDVLHNLHSDGNRHSWQGILLKSLYIVILIGHFPYVFLMANKSLLGIIALLCIRGETQNETENIESGESFQNPHVRSRLVPTERVQLLSAENNQQYEAGQLHKLAAKTQDYDELNHTDESMIEIENSKPSDTNLEFGSNSLIQVLSAEDTNVETVSSSWRRLIYYSVTISLYLVIVLSACFIHNVESVIRLVGSIGNSFLNFTFPGLFYFVIMRRHGVNNSWWQLGLALTLCIYGIVTGILLTGFNIFVHPEVRVKECLD</sequence>
<feature type="transmembrane region" description="Helical" evidence="8">
    <location>
        <begin position="295"/>
        <end position="318"/>
    </location>
</feature>
<dbReference type="Pfam" id="PF01490">
    <property type="entry name" value="Aa_trans"/>
    <property type="match status" value="1"/>
</dbReference>
<dbReference type="GO" id="GO:0016020">
    <property type="term" value="C:membrane"/>
    <property type="evidence" value="ECO:0007669"/>
    <property type="project" value="UniProtKB-SubCell"/>
</dbReference>
<protein>
    <recommendedName>
        <fullName evidence="9">Amino acid transporter transmembrane domain-containing protein</fullName>
    </recommendedName>
</protein>
<dbReference type="GO" id="GO:0015179">
    <property type="term" value="F:L-amino acid transmembrane transporter activity"/>
    <property type="evidence" value="ECO:0007669"/>
    <property type="project" value="TreeGrafter"/>
</dbReference>
<gene>
    <name evidence="10" type="ORF">ECRASSUSDP1_LOCUS6069</name>
</gene>
<feature type="transmembrane region" description="Helical" evidence="8">
    <location>
        <begin position="505"/>
        <end position="529"/>
    </location>
</feature>
<evidence type="ECO:0000313" key="10">
    <source>
        <dbReference type="EMBL" id="CAI2364723.1"/>
    </source>
</evidence>
<keyword evidence="6 8" id="KW-1133">Transmembrane helix</keyword>
<evidence type="ECO:0000256" key="6">
    <source>
        <dbReference type="ARBA" id="ARBA00022989"/>
    </source>
</evidence>
<feature type="transmembrane region" description="Helical" evidence="8">
    <location>
        <begin position="57"/>
        <end position="76"/>
    </location>
</feature>
<dbReference type="PANTHER" id="PTHR22950">
    <property type="entry name" value="AMINO ACID TRANSPORTER"/>
    <property type="match status" value="1"/>
</dbReference>
<keyword evidence="3" id="KW-0813">Transport</keyword>
<reference evidence="10" key="1">
    <citation type="submission" date="2023-07" db="EMBL/GenBank/DDBJ databases">
        <authorList>
            <consortium name="AG Swart"/>
            <person name="Singh M."/>
            <person name="Singh A."/>
            <person name="Seah K."/>
            <person name="Emmerich C."/>
        </authorList>
    </citation>
    <scope>NUCLEOTIDE SEQUENCE</scope>
    <source>
        <strain evidence="10">DP1</strain>
    </source>
</reference>
<feature type="transmembrane region" description="Helical" evidence="8">
    <location>
        <begin position="442"/>
        <end position="465"/>
    </location>
</feature>
<feature type="transmembrane region" description="Helical" evidence="8">
    <location>
        <begin position="26"/>
        <end position="45"/>
    </location>
</feature>
<feature type="transmembrane region" description="Helical" evidence="8">
    <location>
        <begin position="97"/>
        <end position="124"/>
    </location>
</feature>
<evidence type="ECO:0000256" key="7">
    <source>
        <dbReference type="ARBA" id="ARBA00023136"/>
    </source>
</evidence>
<feature type="transmembrane region" description="Helical" evidence="8">
    <location>
        <begin position="172"/>
        <end position="197"/>
    </location>
</feature>
<feature type="transmembrane region" description="Helical" evidence="8">
    <location>
        <begin position="471"/>
        <end position="493"/>
    </location>
</feature>
<dbReference type="Proteomes" id="UP001295684">
    <property type="component" value="Unassembled WGS sequence"/>
</dbReference>
<feature type="transmembrane region" description="Helical" evidence="8">
    <location>
        <begin position="250"/>
        <end position="275"/>
    </location>
</feature>
<evidence type="ECO:0000259" key="9">
    <source>
        <dbReference type="Pfam" id="PF01490"/>
    </source>
</evidence>
<evidence type="ECO:0000313" key="11">
    <source>
        <dbReference type="Proteomes" id="UP001295684"/>
    </source>
</evidence>
<evidence type="ECO:0000256" key="5">
    <source>
        <dbReference type="ARBA" id="ARBA00022970"/>
    </source>
</evidence>
<evidence type="ECO:0000256" key="8">
    <source>
        <dbReference type="SAM" id="Phobius"/>
    </source>
</evidence>
<organism evidence="10 11">
    <name type="scientific">Euplotes crassus</name>
    <dbReference type="NCBI Taxonomy" id="5936"/>
    <lineage>
        <taxon>Eukaryota</taxon>
        <taxon>Sar</taxon>
        <taxon>Alveolata</taxon>
        <taxon>Ciliophora</taxon>
        <taxon>Intramacronucleata</taxon>
        <taxon>Spirotrichea</taxon>
        <taxon>Hypotrichia</taxon>
        <taxon>Euplotida</taxon>
        <taxon>Euplotidae</taxon>
        <taxon>Moneuplotes</taxon>
    </lineage>
</organism>
<keyword evidence="4 8" id="KW-0812">Transmembrane</keyword>
<evidence type="ECO:0000256" key="4">
    <source>
        <dbReference type="ARBA" id="ARBA00022692"/>
    </source>
</evidence>
<evidence type="ECO:0000256" key="1">
    <source>
        <dbReference type="ARBA" id="ARBA00004141"/>
    </source>
</evidence>
<dbReference type="PANTHER" id="PTHR22950:SF458">
    <property type="entry name" value="SODIUM-COUPLED NEUTRAL AMINO ACID TRANSPORTER 11-RELATED"/>
    <property type="match status" value="1"/>
</dbReference>
<comment type="caution">
    <text evidence="10">The sequence shown here is derived from an EMBL/GenBank/DDBJ whole genome shotgun (WGS) entry which is preliminary data.</text>
</comment>
<dbReference type="AlphaFoldDB" id="A0AAD1X6A7"/>
<feature type="transmembrane region" description="Helical" evidence="8">
    <location>
        <begin position="144"/>
        <end position="160"/>
    </location>
</feature>
<comment type="similarity">
    <text evidence="2">Belongs to the amino acid/polyamine transporter 2 family.</text>
</comment>